<organism evidence="2">
    <name type="scientific">Homo sapiens</name>
    <name type="common">Human</name>
    <dbReference type="NCBI Taxonomy" id="9606"/>
    <lineage>
        <taxon>Eukaryota</taxon>
        <taxon>Metazoa</taxon>
        <taxon>Chordata</taxon>
        <taxon>Craniata</taxon>
        <taxon>Vertebrata</taxon>
        <taxon>Euteleostomi</taxon>
        <taxon>Mammalia</taxon>
        <taxon>Eutheria</taxon>
        <taxon>Euarchontoglires</taxon>
        <taxon>Primates</taxon>
        <taxon>Haplorrhini</taxon>
        <taxon>Catarrhini</taxon>
        <taxon>Hominidae</taxon>
        <taxon>Homo</taxon>
    </lineage>
</organism>
<reference evidence="2" key="1">
    <citation type="journal article" date="2013" name="PLoS ONE">
        <title>Direct detection of alternative open reading frames translation products in human significantly expands the proteome.</title>
        <authorList>
            <person name="Vanderperre B."/>
            <person name="Lucier J.-F."/>
            <person name="Motard J."/>
            <person name="Tremblay G."/>
            <person name="Vanderperre S."/>
            <person name="Wisztorski M."/>
            <person name="Salzet M."/>
            <person name="Boisvert F.-M."/>
            <person name="Roucou X."/>
        </authorList>
    </citation>
    <scope>NUCLEOTIDE SEQUENCE</scope>
</reference>
<sequence length="53" mass="6188">MAMWWWLMLATTALKPIATSSSCTEALPGLWRDRHWGDWTRGSGWEVGQTWQH</sequence>
<feature type="chain" id="PRO_5003987832" evidence="1">
    <location>
        <begin position="21"/>
        <end position="53"/>
    </location>
</feature>
<keyword evidence="1" id="KW-0732">Signal</keyword>
<dbReference type="ChiTaRS" id="TRIM3">
    <property type="organism name" value="human"/>
</dbReference>
<accession>L8EAL7</accession>
<dbReference type="OrthoDB" id="342730at2759"/>
<dbReference type="EMBL" id="HF584299">
    <property type="protein sequence ID" value="CCQ43796.1"/>
    <property type="molecule type" value="Genomic_DNA"/>
</dbReference>
<protein>
    <submittedName>
        <fullName evidence="2">Alternative protein TRIM3</fullName>
    </submittedName>
</protein>
<gene>
    <name evidence="2" type="primary">TRIM3</name>
</gene>
<feature type="signal peptide" evidence="1">
    <location>
        <begin position="1"/>
        <end position="20"/>
    </location>
</feature>
<evidence type="ECO:0000256" key="1">
    <source>
        <dbReference type="SAM" id="SignalP"/>
    </source>
</evidence>
<proteinExistence type="predicted"/>
<dbReference type="AlphaFoldDB" id="L8EAL7"/>
<evidence type="ECO:0000313" key="2">
    <source>
        <dbReference type="EMBL" id="CCQ43796.1"/>
    </source>
</evidence>
<name>L8EAL7_HUMAN</name>